<organism evidence="3 4">
    <name type="scientific">Rubus argutus</name>
    <name type="common">Southern blackberry</name>
    <dbReference type="NCBI Taxonomy" id="59490"/>
    <lineage>
        <taxon>Eukaryota</taxon>
        <taxon>Viridiplantae</taxon>
        <taxon>Streptophyta</taxon>
        <taxon>Embryophyta</taxon>
        <taxon>Tracheophyta</taxon>
        <taxon>Spermatophyta</taxon>
        <taxon>Magnoliopsida</taxon>
        <taxon>eudicotyledons</taxon>
        <taxon>Gunneridae</taxon>
        <taxon>Pentapetalae</taxon>
        <taxon>rosids</taxon>
        <taxon>fabids</taxon>
        <taxon>Rosales</taxon>
        <taxon>Rosaceae</taxon>
        <taxon>Rosoideae</taxon>
        <taxon>Rosoideae incertae sedis</taxon>
        <taxon>Rubus</taxon>
    </lineage>
</organism>
<protein>
    <submittedName>
        <fullName evidence="3">Uncharacterized protein</fullName>
    </submittedName>
</protein>
<evidence type="ECO:0000256" key="2">
    <source>
        <dbReference type="SAM" id="SignalP"/>
    </source>
</evidence>
<keyword evidence="4" id="KW-1185">Reference proteome</keyword>
<dbReference type="AlphaFoldDB" id="A0AAW1YSN3"/>
<feature type="signal peptide" evidence="2">
    <location>
        <begin position="1"/>
        <end position="19"/>
    </location>
</feature>
<accession>A0AAW1YSN3</accession>
<evidence type="ECO:0000313" key="3">
    <source>
        <dbReference type="EMBL" id="KAK9951583.1"/>
    </source>
</evidence>
<feature type="chain" id="PRO_5043598397" evidence="2">
    <location>
        <begin position="20"/>
        <end position="114"/>
    </location>
</feature>
<gene>
    <name evidence="3" type="ORF">M0R45_007021</name>
</gene>
<feature type="coiled-coil region" evidence="1">
    <location>
        <begin position="62"/>
        <end position="89"/>
    </location>
</feature>
<proteinExistence type="predicted"/>
<reference evidence="3 4" key="1">
    <citation type="journal article" date="2023" name="G3 (Bethesda)">
        <title>A chromosome-length genome assembly and annotation of blackberry (Rubus argutus, cv. 'Hillquist').</title>
        <authorList>
            <person name="Bruna T."/>
            <person name="Aryal R."/>
            <person name="Dudchenko O."/>
            <person name="Sargent D.J."/>
            <person name="Mead D."/>
            <person name="Buti M."/>
            <person name="Cavallini A."/>
            <person name="Hytonen T."/>
            <person name="Andres J."/>
            <person name="Pham M."/>
            <person name="Weisz D."/>
            <person name="Mascagni F."/>
            <person name="Usai G."/>
            <person name="Natali L."/>
            <person name="Bassil N."/>
            <person name="Fernandez G.E."/>
            <person name="Lomsadze A."/>
            <person name="Armour M."/>
            <person name="Olukolu B."/>
            <person name="Poorten T."/>
            <person name="Britton C."/>
            <person name="Davik J."/>
            <person name="Ashrafi H."/>
            <person name="Aiden E.L."/>
            <person name="Borodovsky M."/>
            <person name="Worthington M."/>
        </authorList>
    </citation>
    <scope>NUCLEOTIDE SEQUENCE [LARGE SCALE GENOMIC DNA]</scope>
    <source>
        <strain evidence="3">PI 553951</strain>
    </source>
</reference>
<dbReference type="Proteomes" id="UP001457282">
    <property type="component" value="Unassembled WGS sequence"/>
</dbReference>
<dbReference type="EMBL" id="JBEDUW010000001">
    <property type="protein sequence ID" value="KAK9951583.1"/>
    <property type="molecule type" value="Genomic_DNA"/>
</dbReference>
<sequence>MGFNLIAFVELSLWLTCWTDENLGRRFHGCFREQIDAEMCPRSMEVIPKLERHIHNLEELVLPMLIDEAEELEVVANRAREREEKLSLLLIMCWFLLHRSNLVSNEMKQQKKKL</sequence>
<evidence type="ECO:0000313" key="4">
    <source>
        <dbReference type="Proteomes" id="UP001457282"/>
    </source>
</evidence>
<keyword evidence="1" id="KW-0175">Coiled coil</keyword>
<name>A0AAW1YSN3_RUBAR</name>
<evidence type="ECO:0000256" key="1">
    <source>
        <dbReference type="SAM" id="Coils"/>
    </source>
</evidence>
<keyword evidence="2" id="KW-0732">Signal</keyword>
<comment type="caution">
    <text evidence="3">The sequence shown here is derived from an EMBL/GenBank/DDBJ whole genome shotgun (WGS) entry which is preliminary data.</text>
</comment>